<evidence type="ECO:0000256" key="12">
    <source>
        <dbReference type="ARBA" id="ARBA00023285"/>
    </source>
</evidence>
<evidence type="ECO:0000313" key="15">
    <source>
        <dbReference type="Proteomes" id="UP001595547"/>
    </source>
</evidence>
<evidence type="ECO:0000256" key="11">
    <source>
        <dbReference type="ARBA" id="ARBA00023136"/>
    </source>
</evidence>
<keyword evidence="4 13" id="KW-0813">Transport</keyword>
<evidence type="ECO:0000256" key="8">
    <source>
        <dbReference type="ARBA" id="ARBA00022989"/>
    </source>
</evidence>
<comment type="similarity">
    <text evidence="13">Belongs to the NiCoT transporter (TC 2.A.52) family.</text>
</comment>
<evidence type="ECO:0000256" key="2">
    <source>
        <dbReference type="ARBA" id="ARBA00004651"/>
    </source>
</evidence>
<reference evidence="15" key="1">
    <citation type="journal article" date="2019" name="Int. J. Syst. Evol. Microbiol.">
        <title>The Global Catalogue of Microorganisms (GCM) 10K type strain sequencing project: providing services to taxonomists for standard genome sequencing and annotation.</title>
        <authorList>
            <consortium name="The Broad Institute Genomics Platform"/>
            <consortium name="The Broad Institute Genome Sequencing Center for Infectious Disease"/>
            <person name="Wu L."/>
            <person name="Ma J."/>
        </authorList>
    </citation>
    <scope>NUCLEOTIDE SEQUENCE [LARGE SCALE GENOMIC DNA]</scope>
    <source>
        <strain evidence="15">KCTC 52039</strain>
    </source>
</reference>
<feature type="transmembrane region" description="Helical" evidence="13">
    <location>
        <begin position="284"/>
        <end position="305"/>
    </location>
</feature>
<evidence type="ECO:0000256" key="4">
    <source>
        <dbReference type="ARBA" id="ARBA00022448"/>
    </source>
</evidence>
<keyword evidence="6" id="KW-0533">Nickel</keyword>
<comment type="function">
    <text evidence="1">Efflux system for nickel and cobalt.</text>
</comment>
<protein>
    <recommendedName>
        <fullName evidence="13">Nickel/cobalt efflux system</fullName>
    </recommendedName>
</protein>
<keyword evidence="10" id="KW-0921">Nickel transport</keyword>
<evidence type="ECO:0000256" key="3">
    <source>
        <dbReference type="ARBA" id="ARBA00022426"/>
    </source>
</evidence>
<evidence type="ECO:0000256" key="1">
    <source>
        <dbReference type="ARBA" id="ARBA00002510"/>
    </source>
</evidence>
<feature type="transmembrane region" description="Helical" evidence="13">
    <location>
        <begin position="213"/>
        <end position="233"/>
    </location>
</feature>
<dbReference type="RefSeq" id="WP_380073526.1">
    <property type="nucleotide sequence ID" value="NZ_JBHRTO010000001.1"/>
</dbReference>
<dbReference type="InterPro" id="IPR011541">
    <property type="entry name" value="Ni/Co_transpt_high_affinity"/>
</dbReference>
<keyword evidence="5" id="KW-1003">Cell membrane</keyword>
<dbReference type="InterPro" id="IPR051224">
    <property type="entry name" value="NiCoT_RcnA"/>
</dbReference>
<keyword evidence="3" id="KW-0171">Cobalt transport</keyword>
<evidence type="ECO:0000256" key="6">
    <source>
        <dbReference type="ARBA" id="ARBA00022596"/>
    </source>
</evidence>
<name>A0ABV7J4Z6_9RHOB</name>
<dbReference type="EMBL" id="JBHRTO010000001">
    <property type="protein sequence ID" value="MFC3181944.1"/>
    <property type="molecule type" value="Genomic_DNA"/>
</dbReference>
<proteinExistence type="inferred from homology"/>
<evidence type="ECO:0000313" key="14">
    <source>
        <dbReference type="EMBL" id="MFC3181944.1"/>
    </source>
</evidence>
<feature type="transmembrane region" description="Helical" evidence="13">
    <location>
        <begin position="239"/>
        <end position="263"/>
    </location>
</feature>
<dbReference type="PANTHER" id="PTHR40659:SF1">
    <property type="entry name" value="NICKEL_COBALT EFFLUX SYSTEM RCNA"/>
    <property type="match status" value="1"/>
</dbReference>
<accession>A0ABV7J4Z6</accession>
<feature type="transmembrane region" description="Helical" evidence="13">
    <location>
        <begin position="98"/>
        <end position="121"/>
    </location>
</feature>
<gene>
    <name evidence="14" type="ORF">ACFOGH_13155</name>
</gene>
<keyword evidence="11 13" id="KW-0472">Membrane</keyword>
<evidence type="ECO:0000256" key="7">
    <source>
        <dbReference type="ARBA" id="ARBA00022692"/>
    </source>
</evidence>
<keyword evidence="8 13" id="KW-1133">Transmembrane helix</keyword>
<dbReference type="Proteomes" id="UP001595547">
    <property type="component" value="Unassembled WGS sequence"/>
</dbReference>
<comment type="subcellular location">
    <subcellularLocation>
        <location evidence="2 13">Cell membrane</location>
        <topology evidence="2 13">Multi-pass membrane protein</topology>
    </subcellularLocation>
</comment>
<organism evidence="14 15">
    <name type="scientific">Cypionkella sinensis</name>
    <dbReference type="NCBI Taxonomy" id="1756043"/>
    <lineage>
        <taxon>Bacteria</taxon>
        <taxon>Pseudomonadati</taxon>
        <taxon>Pseudomonadota</taxon>
        <taxon>Alphaproteobacteria</taxon>
        <taxon>Rhodobacterales</taxon>
        <taxon>Paracoccaceae</taxon>
        <taxon>Cypionkella</taxon>
    </lineage>
</organism>
<comment type="caution">
    <text evidence="14">The sequence shown here is derived from an EMBL/GenBank/DDBJ whole genome shotgun (WGS) entry which is preliminary data.</text>
</comment>
<keyword evidence="7 13" id="KW-0812">Transmembrane</keyword>
<evidence type="ECO:0000256" key="10">
    <source>
        <dbReference type="ARBA" id="ARBA00023112"/>
    </source>
</evidence>
<keyword evidence="15" id="KW-1185">Reference proteome</keyword>
<evidence type="ECO:0000256" key="9">
    <source>
        <dbReference type="ARBA" id="ARBA00023065"/>
    </source>
</evidence>
<evidence type="ECO:0000256" key="5">
    <source>
        <dbReference type="ARBA" id="ARBA00022475"/>
    </source>
</evidence>
<keyword evidence="12" id="KW-0170">Cobalt</keyword>
<dbReference type="Pfam" id="PF03824">
    <property type="entry name" value="NicO"/>
    <property type="match status" value="1"/>
</dbReference>
<keyword evidence="9" id="KW-0406">Ion transport</keyword>
<feature type="transmembrane region" description="Helical" evidence="13">
    <location>
        <begin position="141"/>
        <end position="159"/>
    </location>
</feature>
<evidence type="ECO:0000256" key="13">
    <source>
        <dbReference type="RuleBase" id="RU362101"/>
    </source>
</evidence>
<sequence>MSHTLKRSLLSLGAVLALILLALWLSGGLLALERWVIEAQRTVQNQLAAGVRAIKQGEPGALMALLAVCFGYGVLHAAGPGHGKVLIGGYGMGRRVAFWSLAGVSLAASLAQSLVAVALVYTGVALLGWTRDAAQNVAQDVMAPIGTLAIAAVGLWLALRGLRKLWRSATPPALRDHDHHDHHHHHDDTCGCGHSHGPSLAEVQAATRWQDRVALVVGVALRPCSGALFLLILTWQLGIALAGIAGAFAMGLGTAVVTVAVAGMAVWAREGALANLPLQRAAQILPWVEVLAGCLITVIALTMLGQTL</sequence>
<dbReference type="PANTHER" id="PTHR40659">
    <property type="entry name" value="NICKEL/COBALT EFFLUX SYSTEM RCNA"/>
    <property type="match status" value="1"/>
</dbReference>